<dbReference type="Pfam" id="PF07686">
    <property type="entry name" value="V-set"/>
    <property type="match status" value="1"/>
</dbReference>
<dbReference type="PANTHER" id="PTHR19256">
    <property type="entry name" value="T-CELL RECEPTOR GAMMA CHAIN"/>
    <property type="match status" value="1"/>
</dbReference>
<organism evidence="4 5">
    <name type="scientific">Equus asinus</name>
    <name type="common">Donkey</name>
    <name type="synonym">Equus africanus asinus</name>
    <dbReference type="NCBI Taxonomy" id="9793"/>
    <lineage>
        <taxon>Eukaryota</taxon>
        <taxon>Metazoa</taxon>
        <taxon>Chordata</taxon>
        <taxon>Craniata</taxon>
        <taxon>Vertebrata</taxon>
        <taxon>Euteleostomi</taxon>
        <taxon>Mammalia</taxon>
        <taxon>Eutheria</taxon>
        <taxon>Laurasiatheria</taxon>
        <taxon>Perissodactyla</taxon>
        <taxon>Equidae</taxon>
        <taxon>Equus</taxon>
    </lineage>
</organism>
<protein>
    <recommendedName>
        <fullName evidence="3">Immunoglobulin V-set domain-containing protein</fullName>
    </recommendedName>
</protein>
<keyword evidence="5" id="KW-1185">Reference proteome</keyword>
<proteinExistence type="predicted"/>
<accession>A0A9L0JC31</accession>
<dbReference type="InterPro" id="IPR013783">
    <property type="entry name" value="Ig-like_fold"/>
</dbReference>
<dbReference type="Proteomes" id="UP000694387">
    <property type="component" value="Chromosome 10"/>
</dbReference>
<dbReference type="InterPro" id="IPR036179">
    <property type="entry name" value="Ig-like_dom_sf"/>
</dbReference>
<dbReference type="Gene3D" id="2.60.40.10">
    <property type="entry name" value="Immunoglobulins"/>
    <property type="match status" value="1"/>
</dbReference>
<reference evidence="4" key="3">
    <citation type="submission" date="2025-09" db="UniProtKB">
        <authorList>
            <consortium name="Ensembl"/>
        </authorList>
    </citation>
    <scope>IDENTIFICATION</scope>
</reference>
<reference evidence="4" key="2">
    <citation type="submission" date="2025-08" db="UniProtKB">
        <authorList>
            <consortium name="Ensembl"/>
        </authorList>
    </citation>
    <scope>IDENTIFICATION</scope>
</reference>
<dbReference type="InterPro" id="IPR013106">
    <property type="entry name" value="Ig_V-set"/>
</dbReference>
<keyword evidence="2" id="KW-0393">Immunoglobulin domain</keyword>
<evidence type="ECO:0000313" key="4">
    <source>
        <dbReference type="Ensembl" id="ENSEASP00005050744.1"/>
    </source>
</evidence>
<dbReference type="GeneTree" id="ENSGT01090000263325"/>
<reference evidence="4 5" key="1">
    <citation type="journal article" date="2020" name="Nat. Commun.">
        <title>Donkey genomes provide new insights into domestication and selection for coat color.</title>
        <authorList>
            <person name="Wang"/>
            <person name="C."/>
            <person name="Li"/>
            <person name="H."/>
            <person name="Guo"/>
            <person name="Y."/>
            <person name="Huang"/>
            <person name="J."/>
            <person name="Sun"/>
            <person name="Y."/>
            <person name="Min"/>
            <person name="J."/>
            <person name="Wang"/>
            <person name="J."/>
            <person name="Fang"/>
            <person name="X."/>
            <person name="Zhao"/>
            <person name="Z."/>
            <person name="Wang"/>
            <person name="S."/>
            <person name="Zhang"/>
            <person name="Y."/>
            <person name="Liu"/>
            <person name="Q."/>
            <person name="Jiang"/>
            <person name="Q."/>
            <person name="Wang"/>
            <person name="X."/>
            <person name="Guo"/>
            <person name="Y."/>
            <person name="Yang"/>
            <person name="C."/>
            <person name="Wang"/>
            <person name="Y."/>
            <person name="Tian"/>
            <person name="F."/>
            <person name="Zhuang"/>
            <person name="G."/>
            <person name="Fan"/>
            <person name="Y."/>
            <person name="Gao"/>
            <person name="Q."/>
            <person name="Li"/>
            <person name="Y."/>
            <person name="Ju"/>
            <person name="Z."/>
            <person name="Li"/>
            <person name="J."/>
            <person name="Li"/>
            <person name="R."/>
            <person name="Hou"/>
            <person name="M."/>
            <person name="Yang"/>
            <person name="G."/>
            <person name="Liu"/>
            <person name="G."/>
            <person name="Liu"/>
            <person name="W."/>
            <person name="Guo"/>
            <person name="J."/>
            <person name="Pan"/>
            <person name="S."/>
            <person name="Fan"/>
            <person name="G."/>
            <person name="Zhang"/>
            <person name="W."/>
            <person name="Zhang"/>
            <person name="R."/>
            <person name="Yu"/>
            <person name="J."/>
            <person name="Zhang"/>
            <person name="X."/>
            <person name="Yin"/>
            <person name="Q."/>
            <person name="Ji"/>
            <person name="C."/>
            <person name="Jin"/>
            <person name="Y."/>
            <person name="Yue"/>
            <person name="G."/>
            <person name="Liu"/>
            <person name="M."/>
            <person name="Xu"/>
            <person name="J."/>
            <person name="Liu"/>
            <person name="S."/>
            <person name="Jordana"/>
            <person name="J."/>
            <person name="Noce"/>
            <person name="A."/>
            <person name="Amills"/>
            <person name="M."/>
            <person name="Wu"/>
            <person name="D.D."/>
            <person name="Li"/>
            <person name="S."/>
            <person name="Zhou"/>
            <person name="X. and Zhong"/>
            <person name="J."/>
        </authorList>
    </citation>
    <scope>NUCLEOTIDE SEQUENCE [LARGE SCALE GENOMIC DNA]</scope>
</reference>
<dbReference type="InterPro" id="IPR051117">
    <property type="entry name" value="TRG_var/const_region"/>
</dbReference>
<keyword evidence="1" id="KW-0675">Receptor</keyword>
<evidence type="ECO:0000259" key="3">
    <source>
        <dbReference type="Pfam" id="PF07686"/>
    </source>
</evidence>
<name>A0A9L0JC31_EQUAS</name>
<dbReference type="Ensembl" id="ENSEAST00005070626.1">
    <property type="protein sequence ID" value="ENSEASP00005050744.1"/>
    <property type="gene ID" value="ENSEASG00005029883.1"/>
</dbReference>
<evidence type="ECO:0000256" key="1">
    <source>
        <dbReference type="ARBA" id="ARBA00023170"/>
    </source>
</evidence>
<evidence type="ECO:0000256" key="2">
    <source>
        <dbReference type="ARBA" id="ARBA00023319"/>
    </source>
</evidence>
<evidence type="ECO:0000313" key="5">
    <source>
        <dbReference type="Proteomes" id="UP000694387"/>
    </source>
</evidence>
<dbReference type="SUPFAM" id="SSF48726">
    <property type="entry name" value="Immunoglobulin"/>
    <property type="match status" value="1"/>
</dbReference>
<dbReference type="PANTHER" id="PTHR19256:SF44">
    <property type="entry name" value="T CELL RECEPTOR GAMMA VARIABLE 9"/>
    <property type="match status" value="1"/>
</dbReference>
<dbReference type="AlphaFoldDB" id="A0A9L0JC31"/>
<sequence length="120" mass="13611">MLSLFQALPLAVLEAYKLFQPQLSSTKRLSKTATWNVWYLVTISTMSVYWYQESPGQVLQPLLHVSSDNTVRMESGVPMGKFKVDEIPEPSMSTLTTHNVGTEDLATYYCAFWEVHSGRC</sequence>
<feature type="domain" description="Immunoglobulin V-set" evidence="3">
    <location>
        <begin position="26"/>
        <end position="112"/>
    </location>
</feature>